<dbReference type="RefSeq" id="WP_117671979.1">
    <property type="nucleotide sequence ID" value="NZ_CABOGR010000010.1"/>
</dbReference>
<gene>
    <name evidence="5" type="ORF">DWZ34_08825</name>
    <name evidence="4" type="ORF">DXB87_04015</name>
    <name evidence="3" type="ORF">DXC17_06480</name>
    <name evidence="2" type="ORF">DXD04_06710</name>
    <name evidence="1" type="ORF">K8V40_11880</name>
</gene>
<evidence type="ECO:0000313" key="5">
    <source>
        <dbReference type="EMBL" id="RHM96524.1"/>
    </source>
</evidence>
<proteinExistence type="predicted"/>
<dbReference type="EMBL" id="DYWE01000120">
    <property type="protein sequence ID" value="HJF82325.1"/>
    <property type="molecule type" value="Genomic_DNA"/>
</dbReference>
<keyword evidence="8" id="KW-1185">Reference proteome</keyword>
<evidence type="ECO:0000313" key="3">
    <source>
        <dbReference type="EMBL" id="RGM41003.1"/>
    </source>
</evidence>
<comment type="caution">
    <text evidence="2">The sequence shown here is derived from an EMBL/GenBank/DDBJ whole genome shotgun (WGS) entry which is preliminary data.</text>
</comment>
<sequence length="196" mass="23319">MELNIHIPDNTAALFDCLQKGQFISSNSCNEAVRDMYDQIDDHFEALSVYFAQIGYTLERGNEYFYFSRVEPRTTLEQKIMRAYYWIDVLDLFKTYDETFGAGFRFQPEQILVEANINVMLQNKLDGLRKHFSDKDVRKDVLDNLIRQLTKESFLELENEKTNTYKVMSSWHYLERLIESIQIYDDTETEDNEKPE</sequence>
<reference evidence="1" key="3">
    <citation type="submission" date="2021-09" db="EMBL/GenBank/DDBJ databases">
        <authorList>
            <person name="Gilroy R."/>
        </authorList>
    </citation>
    <scope>NUCLEOTIDE SEQUENCE</scope>
    <source>
        <strain evidence="1">9794</strain>
    </source>
</reference>
<dbReference type="Proteomes" id="UP000285109">
    <property type="component" value="Unassembled WGS sequence"/>
</dbReference>
<dbReference type="Proteomes" id="UP000260780">
    <property type="component" value="Unassembled WGS sequence"/>
</dbReference>
<accession>A0A3E4N398</accession>
<evidence type="ECO:0000313" key="4">
    <source>
        <dbReference type="EMBL" id="RGM92571.1"/>
    </source>
</evidence>
<dbReference type="EMBL" id="QSTW01000003">
    <property type="protein sequence ID" value="RGM92571.1"/>
    <property type="molecule type" value="Genomic_DNA"/>
</dbReference>
<reference evidence="6 7" key="1">
    <citation type="submission" date="2018-08" db="EMBL/GenBank/DDBJ databases">
        <title>A genome reference for cultivated species of the human gut microbiota.</title>
        <authorList>
            <person name="Zou Y."/>
            <person name="Xue W."/>
            <person name="Luo G."/>
        </authorList>
    </citation>
    <scope>NUCLEOTIDE SEQUENCE [LARGE SCALE GENOMIC DNA]</scope>
    <source>
        <strain evidence="5 9">AF31-28B-AC</strain>
        <strain evidence="4 7">OM06-2</strain>
        <strain evidence="3 6">OM08-14</strain>
        <strain evidence="2 8">TF10-3AC</strain>
    </source>
</reference>
<evidence type="ECO:0000313" key="8">
    <source>
        <dbReference type="Proteomes" id="UP000260862"/>
    </source>
</evidence>
<evidence type="ECO:0000313" key="6">
    <source>
        <dbReference type="Proteomes" id="UP000260780"/>
    </source>
</evidence>
<evidence type="ECO:0000313" key="2">
    <source>
        <dbReference type="EMBL" id="RGK56469.1"/>
    </source>
</evidence>
<dbReference type="Proteomes" id="UP000260814">
    <property type="component" value="Unassembled WGS sequence"/>
</dbReference>
<evidence type="ECO:0000313" key="9">
    <source>
        <dbReference type="Proteomes" id="UP000285109"/>
    </source>
</evidence>
<organism evidence="2 8">
    <name type="scientific">Phocaeicola plebeius</name>
    <dbReference type="NCBI Taxonomy" id="310297"/>
    <lineage>
        <taxon>Bacteria</taxon>
        <taxon>Pseudomonadati</taxon>
        <taxon>Bacteroidota</taxon>
        <taxon>Bacteroidia</taxon>
        <taxon>Bacteroidales</taxon>
        <taxon>Bacteroidaceae</taxon>
        <taxon>Phocaeicola</taxon>
    </lineage>
</organism>
<evidence type="ECO:0000313" key="7">
    <source>
        <dbReference type="Proteomes" id="UP000260814"/>
    </source>
</evidence>
<dbReference type="AlphaFoldDB" id="A0A3E4N398"/>
<dbReference type="Proteomes" id="UP000260862">
    <property type="component" value="Unassembled WGS sequence"/>
</dbReference>
<dbReference type="EMBL" id="QSQT01000010">
    <property type="protein sequence ID" value="RGK56469.1"/>
    <property type="molecule type" value="Genomic_DNA"/>
</dbReference>
<dbReference type="EMBL" id="QRQK01000015">
    <property type="protein sequence ID" value="RHM96524.1"/>
    <property type="molecule type" value="Genomic_DNA"/>
</dbReference>
<protein>
    <submittedName>
        <fullName evidence="2">Uncharacterized protein</fullName>
    </submittedName>
</protein>
<evidence type="ECO:0000313" key="1">
    <source>
        <dbReference type="EMBL" id="HJF82325.1"/>
    </source>
</evidence>
<dbReference type="Pfam" id="PF21980">
    <property type="entry name" value="MksE"/>
    <property type="match status" value="1"/>
</dbReference>
<dbReference type="EMBL" id="QSTF01000011">
    <property type="protein sequence ID" value="RGM41003.1"/>
    <property type="molecule type" value="Genomic_DNA"/>
</dbReference>
<reference evidence="1" key="2">
    <citation type="journal article" date="2021" name="PeerJ">
        <title>Extensive microbial diversity within the chicken gut microbiome revealed by metagenomics and culture.</title>
        <authorList>
            <person name="Gilroy R."/>
            <person name="Ravi A."/>
            <person name="Getino M."/>
            <person name="Pursley I."/>
            <person name="Horton D.L."/>
            <person name="Alikhan N.F."/>
            <person name="Baker D."/>
            <person name="Gharbi K."/>
            <person name="Hall N."/>
            <person name="Watson M."/>
            <person name="Adriaenssens E.M."/>
            <person name="Foster-Nyarko E."/>
            <person name="Jarju S."/>
            <person name="Secka A."/>
            <person name="Antonio M."/>
            <person name="Oren A."/>
            <person name="Chaudhuri R.R."/>
            <person name="La Ragione R."/>
            <person name="Hildebrand F."/>
            <person name="Pallen M.J."/>
        </authorList>
    </citation>
    <scope>NUCLEOTIDE SEQUENCE</scope>
    <source>
        <strain evidence="1">9794</strain>
    </source>
</reference>
<dbReference type="Proteomes" id="UP000722357">
    <property type="component" value="Unassembled WGS sequence"/>
</dbReference>
<name>A0A3E4N398_9BACT</name>
<dbReference type="InterPro" id="IPR053841">
    <property type="entry name" value="MksE"/>
</dbReference>